<keyword evidence="4" id="KW-0472">Membrane</keyword>
<sequence length="302" mass="33003">MRNPSSEPLHGTARQGAERVSQRKTLSRRQFLKAGLSTVVGAGAAAGAYAYLWEPHRLEVTRLEVRLPSLPKAFDGRKVAHFSDLHLGFHTGAKDVERVVQAIHAEKPDMICFTGDMVDGHAEDMTEAIKPFATLKAPLGSFSILGNHDYGDVEKLTHMEEEAGFRVLRNSSVKLRRDGAVIAVVGLDDGIWGNPDPIAATRDLPEGMFKLLLMHEPDYGDIAAGYSFHVQLSGHSHGGQVRLPLVGEVITPPGAKLYVQGLYHIGSQGMQLYVNRGIGTTGLPFRFLCKPELTMLTLRSMT</sequence>
<evidence type="ECO:0000313" key="6">
    <source>
        <dbReference type="EMBL" id="EFU38715.1"/>
    </source>
</evidence>
<feature type="domain" description="Calcineurin-like phosphoesterase" evidence="5">
    <location>
        <begin position="78"/>
        <end position="237"/>
    </location>
</feature>
<dbReference type="PANTHER" id="PTHR31302">
    <property type="entry name" value="TRANSMEMBRANE PROTEIN WITH METALLOPHOSPHOESTERASE DOMAIN-RELATED"/>
    <property type="match status" value="1"/>
</dbReference>
<dbReference type="InterPro" id="IPR019546">
    <property type="entry name" value="TAT_signal_bac_arc"/>
</dbReference>
<reference evidence="6 7" key="1">
    <citation type="journal article" date="2010" name="BMC Genomics">
        <title>Genome sequence of the pattern forming Paenibacillus vortex bacterium reveals potential for thriving in complex environments.</title>
        <authorList>
            <person name="Sirota-Madi A."/>
            <person name="Olender T."/>
            <person name="Helman Y."/>
            <person name="Ingham C."/>
            <person name="Brainis I."/>
            <person name="Roth D."/>
            <person name="Hagi E."/>
            <person name="Brodsky L."/>
            <person name="Leshkowitz D."/>
            <person name="Galatenko V."/>
            <person name="Nikolaev V."/>
            <person name="Mugasimangalam R.C."/>
            <person name="Bransburg-Zabary S."/>
            <person name="Gutnick D.L."/>
            <person name="Lancet D."/>
            <person name="Ben-Jacob E."/>
        </authorList>
    </citation>
    <scope>NUCLEOTIDE SEQUENCE [LARGE SCALE GENOMIC DNA]</scope>
    <source>
        <strain evidence="6 7">V453</strain>
    </source>
</reference>
<dbReference type="Gene3D" id="3.60.21.10">
    <property type="match status" value="1"/>
</dbReference>
<gene>
    <name evidence="6" type="ORF">PVOR_29344</name>
</gene>
<dbReference type="Proteomes" id="UP000003094">
    <property type="component" value="Unassembled WGS sequence"/>
</dbReference>
<dbReference type="GO" id="GO:0008758">
    <property type="term" value="F:UDP-2,3-diacylglucosamine hydrolase activity"/>
    <property type="evidence" value="ECO:0007669"/>
    <property type="project" value="TreeGrafter"/>
</dbReference>
<evidence type="ECO:0000256" key="3">
    <source>
        <dbReference type="SAM" id="MobiDB-lite"/>
    </source>
</evidence>
<keyword evidence="4" id="KW-1133">Transmembrane helix</keyword>
<protein>
    <submittedName>
        <fullName evidence="6">Metallophosphoesterase</fullName>
    </submittedName>
</protein>
<keyword evidence="7" id="KW-1185">Reference proteome</keyword>
<evidence type="ECO:0000313" key="7">
    <source>
        <dbReference type="Proteomes" id="UP000003094"/>
    </source>
</evidence>
<dbReference type="NCBIfam" id="TIGR01409">
    <property type="entry name" value="TAT_signal_seq"/>
    <property type="match status" value="1"/>
</dbReference>
<dbReference type="InterPro" id="IPR004843">
    <property type="entry name" value="Calcineurin-like_PHP"/>
</dbReference>
<organism evidence="6 7">
    <name type="scientific">Paenibacillus vortex V453</name>
    <dbReference type="NCBI Taxonomy" id="715225"/>
    <lineage>
        <taxon>Bacteria</taxon>
        <taxon>Bacillati</taxon>
        <taxon>Bacillota</taxon>
        <taxon>Bacilli</taxon>
        <taxon>Bacillales</taxon>
        <taxon>Paenibacillaceae</taxon>
        <taxon>Paenibacillus</taxon>
    </lineage>
</organism>
<feature type="transmembrane region" description="Helical" evidence="4">
    <location>
        <begin position="31"/>
        <end position="53"/>
    </location>
</feature>
<dbReference type="CDD" id="cd07385">
    <property type="entry name" value="MPP_YkuE_C"/>
    <property type="match status" value="1"/>
</dbReference>
<comment type="caution">
    <text evidence="6">The sequence shown here is derived from an EMBL/GenBank/DDBJ whole genome shotgun (WGS) entry which is preliminary data.</text>
</comment>
<keyword evidence="4" id="KW-0812">Transmembrane</keyword>
<dbReference type="GO" id="GO:0016020">
    <property type="term" value="C:membrane"/>
    <property type="evidence" value="ECO:0007669"/>
    <property type="project" value="GOC"/>
</dbReference>
<keyword evidence="2" id="KW-0378">Hydrolase</keyword>
<evidence type="ECO:0000256" key="1">
    <source>
        <dbReference type="ARBA" id="ARBA00022723"/>
    </source>
</evidence>
<dbReference type="EMBL" id="ADHJ01000049">
    <property type="protein sequence ID" value="EFU38715.1"/>
    <property type="molecule type" value="Genomic_DNA"/>
</dbReference>
<proteinExistence type="predicted"/>
<dbReference type="SUPFAM" id="SSF56300">
    <property type="entry name" value="Metallo-dependent phosphatases"/>
    <property type="match status" value="1"/>
</dbReference>
<dbReference type="InterPro" id="IPR051158">
    <property type="entry name" value="Metallophosphoesterase_sf"/>
</dbReference>
<dbReference type="InterPro" id="IPR006311">
    <property type="entry name" value="TAT_signal"/>
</dbReference>
<dbReference type="GO" id="GO:0046872">
    <property type="term" value="F:metal ion binding"/>
    <property type="evidence" value="ECO:0007669"/>
    <property type="project" value="UniProtKB-KW"/>
</dbReference>
<dbReference type="PROSITE" id="PS51318">
    <property type="entry name" value="TAT"/>
    <property type="match status" value="1"/>
</dbReference>
<feature type="region of interest" description="Disordered" evidence="3">
    <location>
        <begin position="1"/>
        <end position="24"/>
    </location>
</feature>
<dbReference type="GO" id="GO:0009245">
    <property type="term" value="P:lipid A biosynthetic process"/>
    <property type="evidence" value="ECO:0007669"/>
    <property type="project" value="TreeGrafter"/>
</dbReference>
<dbReference type="Pfam" id="PF00149">
    <property type="entry name" value="Metallophos"/>
    <property type="match status" value="1"/>
</dbReference>
<dbReference type="PANTHER" id="PTHR31302:SF31">
    <property type="entry name" value="PHOSPHODIESTERASE YAEI"/>
    <property type="match status" value="1"/>
</dbReference>
<evidence type="ECO:0000256" key="2">
    <source>
        <dbReference type="ARBA" id="ARBA00022801"/>
    </source>
</evidence>
<evidence type="ECO:0000259" key="5">
    <source>
        <dbReference type="Pfam" id="PF00149"/>
    </source>
</evidence>
<dbReference type="InterPro" id="IPR029052">
    <property type="entry name" value="Metallo-depent_PP-like"/>
</dbReference>
<accession>A0A2R9SMY7</accession>
<dbReference type="RefSeq" id="WP_006212581.1">
    <property type="nucleotide sequence ID" value="NZ_ADHJ01000049.1"/>
</dbReference>
<keyword evidence="1" id="KW-0479">Metal-binding</keyword>
<evidence type="ECO:0000256" key="4">
    <source>
        <dbReference type="SAM" id="Phobius"/>
    </source>
</evidence>
<dbReference type="AlphaFoldDB" id="A0A2R9SMY7"/>
<dbReference type="KEGG" id="pvo:PVOR_29344"/>
<name>A0A2R9SMY7_9BACL</name>